<feature type="non-terminal residue" evidence="1">
    <location>
        <position position="1"/>
    </location>
</feature>
<name>A0A401TY08_CHIPU</name>
<accession>A0A401TY08</accession>
<protein>
    <submittedName>
        <fullName evidence="1">Uncharacterized protein</fullName>
    </submittedName>
</protein>
<dbReference type="Proteomes" id="UP000287033">
    <property type="component" value="Unassembled WGS sequence"/>
</dbReference>
<sequence>LGGELVALARGGADRHGKAVVDDAGDAALDAADMVEIGDHAIADIADTGRQQREAARRHVDNLAGKLAPVGQHVAAEQVHLDALEAAPLLGYGDDVSFLLCKRHHDKPGHRPFGAPMTLKLIGLTGRYGCGREPGRGARAISEVHMRRTRTRRGRSLRSTRTSYLVSASIAGSTVTALSTFCFAARISSCKGG</sequence>
<evidence type="ECO:0000313" key="1">
    <source>
        <dbReference type="EMBL" id="GCC47519.1"/>
    </source>
</evidence>
<reference evidence="1 2" key="1">
    <citation type="journal article" date="2018" name="Nat. Ecol. Evol.">
        <title>Shark genomes provide insights into elasmobranch evolution and the origin of vertebrates.</title>
        <authorList>
            <person name="Hara Y"/>
            <person name="Yamaguchi K"/>
            <person name="Onimaru K"/>
            <person name="Kadota M"/>
            <person name="Koyanagi M"/>
            <person name="Keeley SD"/>
            <person name="Tatsumi K"/>
            <person name="Tanaka K"/>
            <person name="Motone F"/>
            <person name="Kageyama Y"/>
            <person name="Nozu R"/>
            <person name="Adachi N"/>
            <person name="Nishimura O"/>
            <person name="Nakagawa R"/>
            <person name="Tanegashima C"/>
            <person name="Kiyatake I"/>
            <person name="Matsumoto R"/>
            <person name="Murakumo K"/>
            <person name="Nishida K"/>
            <person name="Terakita A"/>
            <person name="Kuratani S"/>
            <person name="Sato K"/>
            <person name="Hyodo S Kuraku.S."/>
        </authorList>
    </citation>
    <scope>NUCLEOTIDE SEQUENCE [LARGE SCALE GENOMIC DNA]</scope>
</reference>
<dbReference type="EMBL" id="BEZZ01210561">
    <property type="protein sequence ID" value="GCC47519.1"/>
    <property type="molecule type" value="Genomic_DNA"/>
</dbReference>
<dbReference type="AlphaFoldDB" id="A0A401TY08"/>
<comment type="caution">
    <text evidence="1">The sequence shown here is derived from an EMBL/GenBank/DDBJ whole genome shotgun (WGS) entry which is preliminary data.</text>
</comment>
<proteinExistence type="predicted"/>
<keyword evidence="2" id="KW-1185">Reference proteome</keyword>
<organism evidence="1 2">
    <name type="scientific">Chiloscyllium punctatum</name>
    <name type="common">Brownbanded bambooshark</name>
    <name type="synonym">Hemiscyllium punctatum</name>
    <dbReference type="NCBI Taxonomy" id="137246"/>
    <lineage>
        <taxon>Eukaryota</taxon>
        <taxon>Metazoa</taxon>
        <taxon>Chordata</taxon>
        <taxon>Craniata</taxon>
        <taxon>Vertebrata</taxon>
        <taxon>Chondrichthyes</taxon>
        <taxon>Elasmobranchii</taxon>
        <taxon>Galeomorphii</taxon>
        <taxon>Galeoidea</taxon>
        <taxon>Orectolobiformes</taxon>
        <taxon>Hemiscylliidae</taxon>
        <taxon>Chiloscyllium</taxon>
    </lineage>
</organism>
<gene>
    <name evidence="1" type="ORF">chiPu_0031470</name>
</gene>
<evidence type="ECO:0000313" key="2">
    <source>
        <dbReference type="Proteomes" id="UP000287033"/>
    </source>
</evidence>